<name>A0A090WNA8_9FLAO</name>
<evidence type="ECO:0000313" key="1">
    <source>
        <dbReference type="EMBL" id="GAL77708.1"/>
    </source>
</evidence>
<proteinExistence type="predicted"/>
<dbReference type="AlphaFoldDB" id="A0A090WNA8"/>
<accession>A0A090WNA8</accession>
<protein>
    <submittedName>
        <fullName evidence="1">Uncharacterized protein</fullName>
    </submittedName>
</protein>
<dbReference type="EMBL" id="BBNU01000001">
    <property type="protein sequence ID" value="GAL77708.1"/>
    <property type="molecule type" value="Genomic_DNA"/>
</dbReference>
<evidence type="ECO:0000313" key="2">
    <source>
        <dbReference type="Proteomes" id="UP000029643"/>
    </source>
</evidence>
<dbReference type="Proteomes" id="UP000029643">
    <property type="component" value="Unassembled WGS sequence"/>
</dbReference>
<gene>
    <name evidence="1" type="ORF">JCM19274_5421</name>
</gene>
<sequence length="61" mass="7026">MLATESFCIRFETNLYVYLLTYFAAKYADTKTNSAKAKFGKYSIIVANQLSNFITSHQKPY</sequence>
<reference evidence="1 2" key="1">
    <citation type="journal article" date="2014" name="Genome Announc.">
        <title>Draft Genome Sequences of Marine Flavobacterium Algibacter lectus Strains SS8 and NR4.</title>
        <authorList>
            <person name="Takatani N."/>
            <person name="Nakanishi M."/>
            <person name="Meirelles P."/>
            <person name="Mino S."/>
            <person name="Suda W."/>
            <person name="Oshima K."/>
            <person name="Hattori M."/>
            <person name="Ohkuma M."/>
            <person name="Hosokawa M."/>
            <person name="Miyashita K."/>
            <person name="Thompson F.L."/>
            <person name="Niwa A."/>
            <person name="Sawabe T."/>
            <person name="Sawabe T."/>
        </authorList>
    </citation>
    <scope>NUCLEOTIDE SEQUENCE [LARGE SCALE GENOMIC DNA]</scope>
    <source>
        <strain evidence="2">JCM19274</strain>
    </source>
</reference>
<comment type="caution">
    <text evidence="1">The sequence shown here is derived from an EMBL/GenBank/DDBJ whole genome shotgun (WGS) entry which is preliminary data.</text>
</comment>
<organism evidence="1 2">
    <name type="scientific">Algibacter lectus</name>
    <dbReference type="NCBI Taxonomy" id="221126"/>
    <lineage>
        <taxon>Bacteria</taxon>
        <taxon>Pseudomonadati</taxon>
        <taxon>Bacteroidota</taxon>
        <taxon>Flavobacteriia</taxon>
        <taxon>Flavobacteriales</taxon>
        <taxon>Flavobacteriaceae</taxon>
        <taxon>Algibacter</taxon>
    </lineage>
</organism>